<evidence type="ECO:0000256" key="1">
    <source>
        <dbReference type="SAM" id="MobiDB-lite"/>
    </source>
</evidence>
<feature type="region of interest" description="Disordered" evidence="1">
    <location>
        <begin position="1"/>
        <end position="20"/>
    </location>
</feature>
<comment type="caution">
    <text evidence="2">The sequence shown here is derived from an EMBL/GenBank/DDBJ whole genome shotgun (WGS) entry which is preliminary data.</text>
</comment>
<dbReference type="RefSeq" id="WP_420244836.1">
    <property type="nucleotide sequence ID" value="NZ_BOPV01000001.1"/>
</dbReference>
<proteinExistence type="predicted"/>
<evidence type="ECO:0000313" key="2">
    <source>
        <dbReference type="EMBL" id="GIL41377.1"/>
    </source>
</evidence>
<name>A0A8S8XID0_9PROT</name>
<dbReference type="Pfam" id="PF12073">
    <property type="entry name" value="DUF3553"/>
    <property type="match status" value="1"/>
</dbReference>
<organism evidence="2 3">
    <name type="scientific">Roseiterribacter gracilis</name>
    <dbReference type="NCBI Taxonomy" id="2812848"/>
    <lineage>
        <taxon>Bacteria</taxon>
        <taxon>Pseudomonadati</taxon>
        <taxon>Pseudomonadota</taxon>
        <taxon>Alphaproteobacteria</taxon>
        <taxon>Rhodospirillales</taxon>
        <taxon>Roseiterribacteraceae</taxon>
        <taxon>Roseiterribacter</taxon>
    </lineage>
</organism>
<evidence type="ECO:0008006" key="4">
    <source>
        <dbReference type="Google" id="ProtNLM"/>
    </source>
</evidence>
<dbReference type="InterPro" id="IPR021938">
    <property type="entry name" value="DUF3553"/>
</dbReference>
<protein>
    <recommendedName>
        <fullName evidence="4">DUF3553 domain-containing protein</fullName>
    </recommendedName>
</protein>
<reference evidence="2" key="1">
    <citation type="submission" date="2021-02" db="EMBL/GenBank/DDBJ databases">
        <title>Genome sequence of Rhodospirillales sp. strain TMPK1 isolated from soil.</title>
        <authorList>
            <person name="Nakai R."/>
            <person name="Kusada H."/>
            <person name="Tamaki H."/>
        </authorList>
    </citation>
    <scope>NUCLEOTIDE SEQUENCE</scope>
    <source>
        <strain evidence="2">TMPK1</strain>
    </source>
</reference>
<sequence length="58" mass="6298">MSQDPDLVPGARVRHPTETDWGVGQVQSVIGPRATVNFPHAGKVVIDTRHVSLVVVRD</sequence>
<dbReference type="AlphaFoldDB" id="A0A8S8XID0"/>
<dbReference type="EMBL" id="BOPV01000001">
    <property type="protein sequence ID" value="GIL41377.1"/>
    <property type="molecule type" value="Genomic_DNA"/>
</dbReference>
<keyword evidence="3" id="KW-1185">Reference proteome</keyword>
<evidence type="ECO:0000313" key="3">
    <source>
        <dbReference type="Proteomes" id="UP000681075"/>
    </source>
</evidence>
<dbReference type="Proteomes" id="UP000681075">
    <property type="component" value="Unassembled WGS sequence"/>
</dbReference>
<gene>
    <name evidence="2" type="ORF">TMPK1_36140</name>
</gene>
<accession>A0A8S8XID0</accession>